<evidence type="ECO:0000256" key="2">
    <source>
        <dbReference type="ARBA" id="ARBA00023242"/>
    </source>
</evidence>
<dbReference type="Gene3D" id="4.10.240.10">
    <property type="entry name" value="Zn(2)-C6 fungal-type DNA-binding domain"/>
    <property type="match status" value="1"/>
</dbReference>
<dbReference type="STRING" id="669874.A0A1E4U0H2"/>
<dbReference type="SMART" id="SM00906">
    <property type="entry name" value="Fungal_trans"/>
    <property type="match status" value="1"/>
</dbReference>
<sequence length="1021" mass="115660">MNGHITSRDNDFQQQKSPVADESFGSRNSSPDPQQKKFKRNYKACLNCRTRKVKCDLGSVDFPNDPPCARCRRERRECIFVESRRGGSANFSAGKKRKIEEESELPSKNNILNDGTVTQLWPSQKAPTRGILESSYSGLNANSNNNNNNNNSHNSKPILPTNYNQVAANANVSSNLVLAPQVPGSNSRDNIVEPLEPTKNSNNNRQVSDITQFNSDQNALEFLAKAAGNFAKADERDRIDAREKHNALDKVSNTSKLISRENSDADLNTYTAATSQPLTTANSTSSNYTSPDFQQDSSIQNAKFSSARPIITAKNSSQQFSMPMVDHLESVIPKPSSRLSDIEYIGEDSILSERGARKLINLFFTTMHPFFPHIPPNLMDPDILAGYPILLCAILTISSRYHSFTETEEANENVKNMQENAELNDASKSNTVHSHIEVHERLWIYCQRLISQTVWAEASTRSIGTVFSFLLFTEWNPRAIHWRWSDYANKPEYNDGDEANIQSGPDSSGDGDGLAGLGAMRRSARMGWMLIGSAVRLAQDMGFMENSSRVFLACHISETHCAMNVSRRSMLSNSLSEIDLDTDDEDEGEETNVLNNVNEKTKKSKHKEADEDDLVLNDDEEGLRHKTDTKLKFSKMQKAKIELLQIMSICFENLYVVRPKLEALNKRQNLAILNILSPLLENWHKRFKSLLVTSNIHNFHSINSHNQQILNFNSKYSKELNNQVDRESLIFDYYYARLYIYSLALTDFNQNKAVNSNSSGSEKYNKKQNELRLDEISKSAKYVELAFNSAKEMLACTQRIHRLKMLKYMPVRWVTRVVRAVAFVVKYYLTITSLQSSNNSTNSGTTVNSKIVALSLIPLEEVLSIIQKAAITLREASPDELHLCTRYSTILMYLCSEMKIKIASKRHSNLEKGWENNQEPGNEQSCSIDNLNNEKEDTQKHLHKNSSVSQFQKQQTNNVANNENLQHGKLNVTDTHPLDQDFYPFPPDTVFDWFNNDNGGIGLDFVEPWTEMIEQHINKVD</sequence>
<dbReference type="GO" id="GO:0003677">
    <property type="term" value="F:DNA binding"/>
    <property type="evidence" value="ECO:0007669"/>
    <property type="project" value="InterPro"/>
</dbReference>
<evidence type="ECO:0000259" key="4">
    <source>
        <dbReference type="PROSITE" id="PS50048"/>
    </source>
</evidence>
<keyword evidence="6" id="KW-1185">Reference proteome</keyword>
<dbReference type="SUPFAM" id="SSF57701">
    <property type="entry name" value="Zn2/Cys6 DNA-binding domain"/>
    <property type="match status" value="1"/>
</dbReference>
<protein>
    <recommendedName>
        <fullName evidence="4">Zn(2)-C6 fungal-type domain-containing protein</fullName>
    </recommendedName>
</protein>
<dbReference type="InterPro" id="IPR052780">
    <property type="entry name" value="AAA_Catabolism_Regulators"/>
</dbReference>
<feature type="compositionally biased region" description="Low complexity" evidence="3">
    <location>
        <begin position="134"/>
        <end position="155"/>
    </location>
</feature>
<dbReference type="PANTHER" id="PTHR31644:SF2">
    <property type="entry name" value="TRANSCRIPTIONAL ACTIVATOR ARO80-RELATED"/>
    <property type="match status" value="1"/>
</dbReference>
<evidence type="ECO:0000256" key="3">
    <source>
        <dbReference type="SAM" id="MobiDB-lite"/>
    </source>
</evidence>
<dbReference type="GO" id="GO:0000981">
    <property type="term" value="F:DNA-binding transcription factor activity, RNA polymerase II-specific"/>
    <property type="evidence" value="ECO:0007669"/>
    <property type="project" value="EnsemblFungi"/>
</dbReference>
<dbReference type="CDD" id="cd00067">
    <property type="entry name" value="GAL4"/>
    <property type="match status" value="1"/>
</dbReference>
<dbReference type="GO" id="GO:0005634">
    <property type="term" value="C:nucleus"/>
    <property type="evidence" value="ECO:0007669"/>
    <property type="project" value="EnsemblFungi"/>
</dbReference>
<feature type="region of interest" description="Disordered" evidence="3">
    <location>
        <begin position="89"/>
        <end position="159"/>
    </location>
</feature>
<dbReference type="GO" id="GO:0009074">
    <property type="term" value="P:aromatic amino acid family catabolic process"/>
    <property type="evidence" value="ECO:0007669"/>
    <property type="project" value="EnsemblFungi"/>
</dbReference>
<gene>
    <name evidence="5" type="ORF">PACTADRAFT_37052</name>
</gene>
<dbReference type="InterPro" id="IPR036864">
    <property type="entry name" value="Zn2-C6_fun-type_DNA-bd_sf"/>
</dbReference>
<dbReference type="PANTHER" id="PTHR31644">
    <property type="entry name" value="TRANSCRIPTIONAL ACTIVATOR ARO80-RELATED"/>
    <property type="match status" value="1"/>
</dbReference>
<evidence type="ECO:0000313" key="6">
    <source>
        <dbReference type="Proteomes" id="UP000094236"/>
    </source>
</evidence>
<feature type="region of interest" description="Disordered" evidence="3">
    <location>
        <begin position="181"/>
        <end position="206"/>
    </location>
</feature>
<dbReference type="GO" id="GO:0045944">
    <property type="term" value="P:positive regulation of transcription by RNA polymerase II"/>
    <property type="evidence" value="ECO:0007669"/>
    <property type="project" value="EnsemblFungi"/>
</dbReference>
<feature type="compositionally biased region" description="Low complexity" evidence="3">
    <location>
        <begin position="279"/>
        <end position="290"/>
    </location>
</feature>
<dbReference type="PROSITE" id="PS00463">
    <property type="entry name" value="ZN2_CY6_FUNGAL_1"/>
    <property type="match status" value="1"/>
</dbReference>
<reference evidence="6" key="1">
    <citation type="submission" date="2016-05" db="EMBL/GenBank/DDBJ databases">
        <title>Comparative genomics of biotechnologically important yeasts.</title>
        <authorList>
            <consortium name="DOE Joint Genome Institute"/>
            <person name="Riley R."/>
            <person name="Haridas S."/>
            <person name="Wolfe K.H."/>
            <person name="Lopes M.R."/>
            <person name="Hittinger C.T."/>
            <person name="Goker M."/>
            <person name="Salamov A."/>
            <person name="Wisecaver J."/>
            <person name="Long T.M."/>
            <person name="Aerts A.L."/>
            <person name="Barry K."/>
            <person name="Choi C."/>
            <person name="Clum A."/>
            <person name="Coughlan A.Y."/>
            <person name="Deshpande S."/>
            <person name="Douglass A.P."/>
            <person name="Hanson S.J."/>
            <person name="Klenk H.-P."/>
            <person name="Labutti K."/>
            <person name="Lapidus A."/>
            <person name="Lindquist E."/>
            <person name="Lipzen A."/>
            <person name="Meier-Kolthoff J.P."/>
            <person name="Ohm R.A."/>
            <person name="Otillar R.P."/>
            <person name="Pangilinan J."/>
            <person name="Peng Y."/>
            <person name="Rokas A."/>
            <person name="Rosa C.A."/>
            <person name="Scheuner C."/>
            <person name="Sibirny A.A."/>
            <person name="Slot J.C."/>
            <person name="Stielow J.B."/>
            <person name="Sun H."/>
            <person name="Kurtzman C.P."/>
            <person name="Blackwell M."/>
            <person name="Grigoriev I.V."/>
            <person name="Jeffries T.W."/>
        </authorList>
    </citation>
    <scope>NUCLEOTIDE SEQUENCE [LARGE SCALE GENOMIC DNA]</scope>
    <source>
        <strain evidence="6">NRRL Y-2460</strain>
    </source>
</reference>
<evidence type="ECO:0000313" key="5">
    <source>
        <dbReference type="EMBL" id="ODV97496.1"/>
    </source>
</evidence>
<accession>A0A1E4U0H2</accession>
<dbReference type="SMART" id="SM00066">
    <property type="entry name" value="GAL4"/>
    <property type="match status" value="1"/>
</dbReference>
<dbReference type="InterPro" id="IPR007219">
    <property type="entry name" value="XnlR_reg_dom"/>
</dbReference>
<dbReference type="AlphaFoldDB" id="A0A1E4U0H2"/>
<dbReference type="InterPro" id="IPR001138">
    <property type="entry name" value="Zn2Cys6_DnaBD"/>
</dbReference>
<dbReference type="Pfam" id="PF04082">
    <property type="entry name" value="Fungal_trans"/>
    <property type="match status" value="1"/>
</dbReference>
<name>A0A1E4U0H2_PACTA</name>
<organism evidence="5 6">
    <name type="scientific">Pachysolen tannophilus NRRL Y-2460</name>
    <dbReference type="NCBI Taxonomy" id="669874"/>
    <lineage>
        <taxon>Eukaryota</taxon>
        <taxon>Fungi</taxon>
        <taxon>Dikarya</taxon>
        <taxon>Ascomycota</taxon>
        <taxon>Saccharomycotina</taxon>
        <taxon>Pichiomycetes</taxon>
        <taxon>Pachysolenaceae</taxon>
        <taxon>Pachysolen</taxon>
    </lineage>
</organism>
<evidence type="ECO:0000256" key="1">
    <source>
        <dbReference type="ARBA" id="ARBA00022723"/>
    </source>
</evidence>
<dbReference type="EMBL" id="KV454011">
    <property type="protein sequence ID" value="ODV97496.1"/>
    <property type="molecule type" value="Genomic_DNA"/>
</dbReference>
<proteinExistence type="predicted"/>
<feature type="region of interest" description="Disordered" evidence="3">
    <location>
        <begin position="495"/>
        <end position="515"/>
    </location>
</feature>
<keyword evidence="1" id="KW-0479">Metal-binding</keyword>
<dbReference type="Proteomes" id="UP000094236">
    <property type="component" value="Unassembled WGS sequence"/>
</dbReference>
<feature type="compositionally biased region" description="Basic and acidic residues" evidence="3">
    <location>
        <begin position="1"/>
        <end position="11"/>
    </location>
</feature>
<feature type="domain" description="Zn(2)-C6 fungal-type" evidence="4">
    <location>
        <begin position="44"/>
        <end position="80"/>
    </location>
</feature>
<feature type="region of interest" description="Disordered" evidence="3">
    <location>
        <begin position="278"/>
        <end position="297"/>
    </location>
</feature>
<dbReference type="Pfam" id="PF00172">
    <property type="entry name" value="Zn_clus"/>
    <property type="match status" value="1"/>
</dbReference>
<feature type="compositionally biased region" description="Polar residues" evidence="3">
    <location>
        <begin position="106"/>
        <end position="126"/>
    </location>
</feature>
<dbReference type="GO" id="GO:0006351">
    <property type="term" value="P:DNA-templated transcription"/>
    <property type="evidence" value="ECO:0007669"/>
    <property type="project" value="InterPro"/>
</dbReference>
<feature type="region of interest" description="Disordered" evidence="3">
    <location>
        <begin position="1"/>
        <end position="36"/>
    </location>
</feature>
<dbReference type="OrthoDB" id="2262349at2759"/>
<keyword evidence="2" id="KW-0539">Nucleus</keyword>
<dbReference type="GO" id="GO:0008270">
    <property type="term" value="F:zinc ion binding"/>
    <property type="evidence" value="ECO:0007669"/>
    <property type="project" value="InterPro"/>
</dbReference>
<dbReference type="PROSITE" id="PS50048">
    <property type="entry name" value="ZN2_CY6_FUNGAL_2"/>
    <property type="match status" value="1"/>
</dbReference>
<dbReference type="CDD" id="cd12148">
    <property type="entry name" value="fungal_TF_MHR"/>
    <property type="match status" value="1"/>
</dbReference>